<evidence type="ECO:0008006" key="3">
    <source>
        <dbReference type="Google" id="ProtNLM"/>
    </source>
</evidence>
<protein>
    <recommendedName>
        <fullName evidence="3">Condensation domain-containing protein</fullName>
    </recommendedName>
</protein>
<dbReference type="EMBL" id="BMRE01000023">
    <property type="protein sequence ID" value="GGU50988.1"/>
    <property type="molecule type" value="Genomic_DNA"/>
</dbReference>
<organism evidence="1 2">
    <name type="scientific">Lentzea flava</name>
    <dbReference type="NCBI Taxonomy" id="103732"/>
    <lineage>
        <taxon>Bacteria</taxon>
        <taxon>Bacillati</taxon>
        <taxon>Actinomycetota</taxon>
        <taxon>Actinomycetes</taxon>
        <taxon>Pseudonocardiales</taxon>
        <taxon>Pseudonocardiaceae</taxon>
        <taxon>Lentzea</taxon>
    </lineage>
</organism>
<name>A0ABQ2UTX5_9PSEU</name>
<keyword evidence="2" id="KW-1185">Reference proteome</keyword>
<accession>A0ABQ2UTX5</accession>
<evidence type="ECO:0000313" key="2">
    <source>
        <dbReference type="Proteomes" id="UP000649573"/>
    </source>
</evidence>
<proteinExistence type="predicted"/>
<evidence type="ECO:0000313" key="1">
    <source>
        <dbReference type="EMBL" id="GGU50988.1"/>
    </source>
</evidence>
<dbReference type="Proteomes" id="UP000649573">
    <property type="component" value="Unassembled WGS sequence"/>
</dbReference>
<dbReference type="RefSeq" id="WP_189256119.1">
    <property type="nucleotide sequence ID" value="NZ_BMRE01000023.1"/>
</dbReference>
<reference evidence="2" key="1">
    <citation type="journal article" date="2019" name="Int. J. Syst. Evol. Microbiol.">
        <title>The Global Catalogue of Microorganisms (GCM) 10K type strain sequencing project: providing services to taxonomists for standard genome sequencing and annotation.</title>
        <authorList>
            <consortium name="The Broad Institute Genomics Platform"/>
            <consortium name="The Broad Institute Genome Sequencing Center for Infectious Disease"/>
            <person name="Wu L."/>
            <person name="Ma J."/>
        </authorList>
    </citation>
    <scope>NUCLEOTIDE SEQUENCE [LARGE SCALE GENOMIC DNA]</scope>
    <source>
        <strain evidence="2">JCM 3296</strain>
    </source>
</reference>
<sequence>MLAEETLDGTVLSAHWSWDRAKLTAVEVERLGRAWCDVLSHLAVLTADSGGHTPSDFPLVRLDQEQVEEVEALYPTVVDVLPVTPLQQELPRHTARVKHGGDVYNVQVDLDLDGEVDPDIRAAGRTAAG</sequence>
<gene>
    <name evidence="1" type="ORF">GCM10010178_49720</name>
</gene>
<comment type="caution">
    <text evidence="1">The sequence shown here is derived from an EMBL/GenBank/DDBJ whole genome shotgun (WGS) entry which is preliminary data.</text>
</comment>